<dbReference type="Proteomes" id="UP000324222">
    <property type="component" value="Unassembled WGS sequence"/>
</dbReference>
<evidence type="ECO:0000313" key="2">
    <source>
        <dbReference type="Proteomes" id="UP000324222"/>
    </source>
</evidence>
<organism evidence="1 2">
    <name type="scientific">Portunus trituberculatus</name>
    <name type="common">Swimming crab</name>
    <name type="synonym">Neptunus trituberculatus</name>
    <dbReference type="NCBI Taxonomy" id="210409"/>
    <lineage>
        <taxon>Eukaryota</taxon>
        <taxon>Metazoa</taxon>
        <taxon>Ecdysozoa</taxon>
        <taxon>Arthropoda</taxon>
        <taxon>Crustacea</taxon>
        <taxon>Multicrustacea</taxon>
        <taxon>Malacostraca</taxon>
        <taxon>Eumalacostraca</taxon>
        <taxon>Eucarida</taxon>
        <taxon>Decapoda</taxon>
        <taxon>Pleocyemata</taxon>
        <taxon>Brachyura</taxon>
        <taxon>Eubrachyura</taxon>
        <taxon>Portunoidea</taxon>
        <taxon>Portunidae</taxon>
        <taxon>Portuninae</taxon>
        <taxon>Portunus</taxon>
    </lineage>
</organism>
<protein>
    <submittedName>
        <fullName evidence="1">Uncharacterized protein</fullName>
    </submittedName>
</protein>
<reference evidence="1 2" key="1">
    <citation type="submission" date="2019-05" db="EMBL/GenBank/DDBJ databases">
        <title>Another draft genome of Portunus trituberculatus and its Hox gene families provides insights of decapod evolution.</title>
        <authorList>
            <person name="Jeong J.-H."/>
            <person name="Song I."/>
            <person name="Kim S."/>
            <person name="Choi T."/>
            <person name="Kim D."/>
            <person name="Ryu S."/>
            <person name="Kim W."/>
        </authorList>
    </citation>
    <scope>NUCLEOTIDE SEQUENCE [LARGE SCALE GENOMIC DNA]</scope>
    <source>
        <tissue evidence="1">Muscle</tissue>
    </source>
</reference>
<dbReference type="EMBL" id="VSRR010080234">
    <property type="protein sequence ID" value="MPC89210.1"/>
    <property type="molecule type" value="Genomic_DNA"/>
</dbReference>
<sequence length="29" mass="3317">MPEMLCRMLNSFTTARLEASPCRATKRCV</sequence>
<evidence type="ECO:0000313" key="1">
    <source>
        <dbReference type="EMBL" id="MPC89210.1"/>
    </source>
</evidence>
<proteinExistence type="predicted"/>
<accession>A0A5B7IXH4</accession>
<name>A0A5B7IXH4_PORTR</name>
<gene>
    <name evidence="1" type="ORF">E2C01_084146</name>
</gene>
<comment type="caution">
    <text evidence="1">The sequence shown here is derived from an EMBL/GenBank/DDBJ whole genome shotgun (WGS) entry which is preliminary data.</text>
</comment>
<dbReference type="AlphaFoldDB" id="A0A5B7IXH4"/>
<keyword evidence="2" id="KW-1185">Reference proteome</keyword>